<dbReference type="EMBL" id="BKCP01005960">
    <property type="protein sequence ID" value="GER40735.1"/>
    <property type="molecule type" value="Genomic_DNA"/>
</dbReference>
<accession>A0A5A7Q661</accession>
<proteinExistence type="predicted"/>
<feature type="compositionally biased region" description="Acidic residues" evidence="1">
    <location>
        <begin position="64"/>
        <end position="73"/>
    </location>
</feature>
<evidence type="ECO:0000313" key="3">
    <source>
        <dbReference type="Proteomes" id="UP000325081"/>
    </source>
</evidence>
<protein>
    <submittedName>
        <fullName evidence="2">Galactose oxidase/kelch repeat superfamily protein</fullName>
    </submittedName>
</protein>
<gene>
    <name evidence="2" type="ORF">STAS_17422</name>
</gene>
<organism evidence="2 3">
    <name type="scientific">Striga asiatica</name>
    <name type="common">Asiatic witchweed</name>
    <name type="synonym">Buchnera asiatica</name>
    <dbReference type="NCBI Taxonomy" id="4170"/>
    <lineage>
        <taxon>Eukaryota</taxon>
        <taxon>Viridiplantae</taxon>
        <taxon>Streptophyta</taxon>
        <taxon>Embryophyta</taxon>
        <taxon>Tracheophyta</taxon>
        <taxon>Spermatophyta</taxon>
        <taxon>Magnoliopsida</taxon>
        <taxon>eudicotyledons</taxon>
        <taxon>Gunneridae</taxon>
        <taxon>Pentapetalae</taxon>
        <taxon>asterids</taxon>
        <taxon>lamiids</taxon>
        <taxon>Lamiales</taxon>
        <taxon>Orobanchaceae</taxon>
        <taxon>Buchnereae</taxon>
        <taxon>Striga</taxon>
    </lineage>
</organism>
<evidence type="ECO:0000256" key="1">
    <source>
        <dbReference type="SAM" id="MobiDB-lite"/>
    </source>
</evidence>
<name>A0A5A7Q661_STRAF</name>
<reference evidence="3" key="1">
    <citation type="journal article" date="2019" name="Curr. Biol.">
        <title>Genome Sequence of Striga asiatica Provides Insight into the Evolution of Plant Parasitism.</title>
        <authorList>
            <person name="Yoshida S."/>
            <person name="Kim S."/>
            <person name="Wafula E.K."/>
            <person name="Tanskanen J."/>
            <person name="Kim Y.M."/>
            <person name="Honaas L."/>
            <person name="Yang Z."/>
            <person name="Spallek T."/>
            <person name="Conn C.E."/>
            <person name="Ichihashi Y."/>
            <person name="Cheong K."/>
            <person name="Cui S."/>
            <person name="Der J.P."/>
            <person name="Gundlach H."/>
            <person name="Jiao Y."/>
            <person name="Hori C."/>
            <person name="Ishida J.K."/>
            <person name="Kasahara H."/>
            <person name="Kiba T."/>
            <person name="Kim M.S."/>
            <person name="Koo N."/>
            <person name="Laohavisit A."/>
            <person name="Lee Y.H."/>
            <person name="Lumba S."/>
            <person name="McCourt P."/>
            <person name="Mortimer J.C."/>
            <person name="Mutuku J.M."/>
            <person name="Nomura T."/>
            <person name="Sasaki-Sekimoto Y."/>
            <person name="Seto Y."/>
            <person name="Wang Y."/>
            <person name="Wakatake T."/>
            <person name="Sakakibara H."/>
            <person name="Demura T."/>
            <person name="Yamaguchi S."/>
            <person name="Yoneyama K."/>
            <person name="Manabe R.I."/>
            <person name="Nelson D.C."/>
            <person name="Schulman A.H."/>
            <person name="Timko M.P."/>
            <person name="dePamphilis C.W."/>
            <person name="Choi D."/>
            <person name="Shirasu K."/>
        </authorList>
    </citation>
    <scope>NUCLEOTIDE SEQUENCE [LARGE SCALE GENOMIC DNA]</scope>
    <source>
        <strain evidence="3">cv. UVA1</strain>
    </source>
</reference>
<comment type="caution">
    <text evidence="2">The sequence shown here is derived from an EMBL/GenBank/DDBJ whole genome shotgun (WGS) entry which is preliminary data.</text>
</comment>
<dbReference type="Proteomes" id="UP000325081">
    <property type="component" value="Unassembled WGS sequence"/>
</dbReference>
<evidence type="ECO:0000313" key="2">
    <source>
        <dbReference type="EMBL" id="GER40735.1"/>
    </source>
</evidence>
<keyword evidence="3" id="KW-1185">Reference proteome</keyword>
<dbReference type="AlphaFoldDB" id="A0A5A7Q661"/>
<feature type="region of interest" description="Disordered" evidence="1">
    <location>
        <begin position="64"/>
        <end position="95"/>
    </location>
</feature>
<sequence length="125" mass="14203">MIRSSQASLIPHDSRRRPLRCRRLKHTRTFAHVTTAAALFVVGAPQAQFSDLRFNMEEQDTNVDVEMGNEDDDNPKNNDIEEVEPGSKRRKKSDVGGLKFKLSDVVLRAGLVVAEELKTSWWLLL</sequence>